<gene>
    <name evidence="8" type="ORF">ARMOST_19390</name>
</gene>
<evidence type="ECO:0000256" key="3">
    <source>
        <dbReference type="ARBA" id="ARBA00022989"/>
    </source>
</evidence>
<dbReference type="AlphaFoldDB" id="A0A284S4E7"/>
<dbReference type="InterPro" id="IPR036640">
    <property type="entry name" value="ABC1_TM_sf"/>
</dbReference>
<evidence type="ECO:0000313" key="9">
    <source>
        <dbReference type="Proteomes" id="UP000219338"/>
    </source>
</evidence>
<dbReference type="GO" id="GO:0005524">
    <property type="term" value="F:ATP binding"/>
    <property type="evidence" value="ECO:0007669"/>
    <property type="project" value="InterPro"/>
</dbReference>
<comment type="subcellular location">
    <subcellularLocation>
        <location evidence="1">Membrane</location>
        <topology evidence="1">Multi-pass membrane protein</topology>
    </subcellularLocation>
</comment>
<feature type="domain" description="ABC transmembrane type-1" evidence="7">
    <location>
        <begin position="180"/>
        <end position="246"/>
    </location>
</feature>
<evidence type="ECO:0000256" key="6">
    <source>
        <dbReference type="SAM" id="Phobius"/>
    </source>
</evidence>
<feature type="compositionally biased region" description="Polar residues" evidence="5">
    <location>
        <begin position="27"/>
        <end position="36"/>
    </location>
</feature>
<dbReference type="Proteomes" id="UP000219338">
    <property type="component" value="Unassembled WGS sequence"/>
</dbReference>
<evidence type="ECO:0000256" key="4">
    <source>
        <dbReference type="ARBA" id="ARBA00023136"/>
    </source>
</evidence>
<organism evidence="8 9">
    <name type="scientific">Armillaria ostoyae</name>
    <name type="common">Armillaria root rot fungus</name>
    <dbReference type="NCBI Taxonomy" id="47428"/>
    <lineage>
        <taxon>Eukaryota</taxon>
        <taxon>Fungi</taxon>
        <taxon>Dikarya</taxon>
        <taxon>Basidiomycota</taxon>
        <taxon>Agaricomycotina</taxon>
        <taxon>Agaricomycetes</taxon>
        <taxon>Agaricomycetidae</taxon>
        <taxon>Agaricales</taxon>
        <taxon>Marasmiineae</taxon>
        <taxon>Physalacriaceae</taxon>
        <taxon>Armillaria</taxon>
    </lineage>
</organism>
<keyword evidence="9" id="KW-1185">Reference proteome</keyword>
<dbReference type="Pfam" id="PF00664">
    <property type="entry name" value="ABC_membrane"/>
    <property type="match status" value="1"/>
</dbReference>
<dbReference type="PROSITE" id="PS50929">
    <property type="entry name" value="ABC_TM1F"/>
    <property type="match status" value="1"/>
</dbReference>
<feature type="region of interest" description="Disordered" evidence="5">
    <location>
        <begin position="1"/>
        <end position="54"/>
    </location>
</feature>
<dbReference type="OMA" id="MSHELAY"/>
<dbReference type="OrthoDB" id="6500128at2759"/>
<dbReference type="GO" id="GO:0140359">
    <property type="term" value="F:ABC-type transporter activity"/>
    <property type="evidence" value="ECO:0007669"/>
    <property type="project" value="InterPro"/>
</dbReference>
<evidence type="ECO:0000256" key="2">
    <source>
        <dbReference type="ARBA" id="ARBA00022692"/>
    </source>
</evidence>
<accession>A0A284S4E7</accession>
<dbReference type="PANTHER" id="PTHR24222">
    <property type="entry name" value="ABC TRANSPORTER B FAMILY"/>
    <property type="match status" value="1"/>
</dbReference>
<keyword evidence="3 6" id="KW-1133">Transmembrane helix</keyword>
<dbReference type="EMBL" id="FUEG01000031">
    <property type="protein sequence ID" value="SJL15882.1"/>
    <property type="molecule type" value="Genomic_DNA"/>
</dbReference>
<protein>
    <recommendedName>
        <fullName evidence="7">ABC transmembrane type-1 domain-containing protein</fullName>
    </recommendedName>
</protein>
<evidence type="ECO:0000256" key="5">
    <source>
        <dbReference type="SAM" id="MobiDB-lite"/>
    </source>
</evidence>
<reference evidence="9" key="1">
    <citation type="journal article" date="2017" name="Nat. Ecol. Evol.">
        <title>Genome expansion and lineage-specific genetic innovations in the forest pathogenic fungi Armillaria.</title>
        <authorList>
            <person name="Sipos G."/>
            <person name="Prasanna A.N."/>
            <person name="Walter M.C."/>
            <person name="O'Connor E."/>
            <person name="Balint B."/>
            <person name="Krizsan K."/>
            <person name="Kiss B."/>
            <person name="Hess J."/>
            <person name="Varga T."/>
            <person name="Slot J."/>
            <person name="Riley R."/>
            <person name="Boka B."/>
            <person name="Rigling D."/>
            <person name="Barry K."/>
            <person name="Lee J."/>
            <person name="Mihaltcheva S."/>
            <person name="LaButti K."/>
            <person name="Lipzen A."/>
            <person name="Waldron R."/>
            <person name="Moloney N.M."/>
            <person name="Sperisen C."/>
            <person name="Kredics L."/>
            <person name="Vagvoelgyi C."/>
            <person name="Patrignani A."/>
            <person name="Fitzpatrick D."/>
            <person name="Nagy I."/>
            <person name="Doyle S."/>
            <person name="Anderson J.B."/>
            <person name="Grigoriev I.V."/>
            <person name="Gueldener U."/>
            <person name="Muensterkoetter M."/>
            <person name="Nagy L.G."/>
        </authorList>
    </citation>
    <scope>NUCLEOTIDE SEQUENCE [LARGE SCALE GENOMIC DNA]</scope>
    <source>
        <strain evidence="9">C18/9</strain>
    </source>
</reference>
<name>A0A284S4E7_ARMOS</name>
<feature type="transmembrane region" description="Helical" evidence="6">
    <location>
        <begin position="71"/>
        <end position="98"/>
    </location>
</feature>
<keyword evidence="2 6" id="KW-0812">Transmembrane</keyword>
<evidence type="ECO:0000313" key="8">
    <source>
        <dbReference type="EMBL" id="SJL15882.1"/>
    </source>
</evidence>
<dbReference type="InterPro" id="IPR039421">
    <property type="entry name" value="Type_1_exporter"/>
</dbReference>
<dbReference type="STRING" id="47428.A0A284S4E7"/>
<dbReference type="SUPFAM" id="SSF90123">
    <property type="entry name" value="ABC transporter transmembrane region"/>
    <property type="match status" value="1"/>
</dbReference>
<feature type="transmembrane region" description="Helical" evidence="6">
    <location>
        <begin position="225"/>
        <end position="244"/>
    </location>
</feature>
<proteinExistence type="predicted"/>
<evidence type="ECO:0000259" key="7">
    <source>
        <dbReference type="PROSITE" id="PS50929"/>
    </source>
</evidence>
<evidence type="ECO:0000256" key="1">
    <source>
        <dbReference type="ARBA" id="ARBA00004141"/>
    </source>
</evidence>
<dbReference type="InterPro" id="IPR011527">
    <property type="entry name" value="ABC1_TM_dom"/>
</dbReference>
<dbReference type="GO" id="GO:0005886">
    <property type="term" value="C:plasma membrane"/>
    <property type="evidence" value="ECO:0007669"/>
    <property type="project" value="TreeGrafter"/>
</dbReference>
<keyword evidence="4 6" id="KW-0472">Membrane</keyword>
<dbReference type="PANTHER" id="PTHR24222:SF76">
    <property type="entry name" value="MYCOBACTIN IMPORT ATP-BINDING_PERMEASE PROTEIN IRTB"/>
    <property type="match status" value="1"/>
</dbReference>
<dbReference type="Gene3D" id="1.20.1560.10">
    <property type="entry name" value="ABC transporter type 1, transmembrane domain"/>
    <property type="match status" value="1"/>
</dbReference>
<sequence>MSHELAYELDPSPCASIDSDDDVKHNFSGSPTTSTFEKPVPASPLTNITSKPQPPPSLQTLFSLIAPRHHFCLLFPAIISSLISAGIAPFMTVTIGQVFNAFVTYPASDTSQEARDTLMHNVGIGSLISGLWISTGEHNVMNLWKHAYTVVTLKNMIWFATKMGSEGTVQSVDSEQGLVGAGGLMAKFTRETDEVCMASSLASGRIIEYTTTCITCLVLAFSRSWALTLVILASIPALVLVQAFSQVDAGPLLSIK</sequence>